<keyword evidence="2" id="KW-1133">Transmembrane helix</keyword>
<reference evidence="4" key="1">
    <citation type="journal article" date="2019" name="Int. J. Syst. Evol. Microbiol.">
        <title>The Global Catalogue of Microorganisms (GCM) 10K type strain sequencing project: providing services to taxonomists for standard genome sequencing and annotation.</title>
        <authorList>
            <consortium name="The Broad Institute Genomics Platform"/>
            <consortium name="The Broad Institute Genome Sequencing Center for Infectious Disease"/>
            <person name="Wu L."/>
            <person name="Ma J."/>
        </authorList>
    </citation>
    <scope>NUCLEOTIDE SEQUENCE [LARGE SCALE GENOMIC DNA]</scope>
    <source>
        <strain evidence="4">CCUG 15531</strain>
    </source>
</reference>
<name>A0ABW4MQQ3_9BACI</name>
<keyword evidence="2" id="KW-0472">Membrane</keyword>
<dbReference type="EMBL" id="JBHUEK010000023">
    <property type="protein sequence ID" value="MFD1779843.1"/>
    <property type="molecule type" value="Genomic_DNA"/>
</dbReference>
<proteinExistence type="predicted"/>
<accession>A0ABW4MQQ3</accession>
<comment type="caution">
    <text evidence="3">The sequence shown here is derived from an EMBL/GenBank/DDBJ whole genome shotgun (WGS) entry which is preliminary data.</text>
</comment>
<dbReference type="PROSITE" id="PS51257">
    <property type="entry name" value="PROKAR_LIPOPROTEIN"/>
    <property type="match status" value="1"/>
</dbReference>
<gene>
    <name evidence="3" type="ORF">ACFSFW_14350</name>
</gene>
<feature type="region of interest" description="Disordered" evidence="1">
    <location>
        <begin position="35"/>
        <end position="90"/>
    </location>
</feature>
<dbReference type="Proteomes" id="UP001597227">
    <property type="component" value="Unassembled WGS sequence"/>
</dbReference>
<keyword evidence="4" id="KW-1185">Reference proteome</keyword>
<keyword evidence="2" id="KW-0812">Transmembrane</keyword>
<evidence type="ECO:0000313" key="3">
    <source>
        <dbReference type="EMBL" id="MFD1779843.1"/>
    </source>
</evidence>
<feature type="compositionally biased region" description="Basic and acidic residues" evidence="1">
    <location>
        <begin position="56"/>
        <end position="90"/>
    </location>
</feature>
<evidence type="ECO:0000256" key="2">
    <source>
        <dbReference type="SAM" id="Phobius"/>
    </source>
</evidence>
<feature type="transmembrane region" description="Helical" evidence="2">
    <location>
        <begin position="12"/>
        <end position="33"/>
    </location>
</feature>
<dbReference type="RefSeq" id="WP_388039236.1">
    <property type="nucleotide sequence ID" value="NZ_JBHUEK010000023.1"/>
</dbReference>
<evidence type="ECO:0000313" key="4">
    <source>
        <dbReference type="Proteomes" id="UP001597227"/>
    </source>
</evidence>
<sequence>MAEEKSNKKKKGCLGCLGLLILIIIIGSCAAILGGDEEDQAPPAPQEEQNQTDDMAAEKEEQVEENKKDVEEKEDQPKEEQPVKEEKAPDDLSSFVEYAVKKEAGETSNQDDEELKNRVYKVSVDGDVVWVQAVADDNFTKNTIRKSIQRDSTDILEEIYTNRDDVSEVTLEWVFPLQDAYGNAKIGPIVTIILSKSTSDKINWENFSSSNLPKVADTYIEYPAIKD</sequence>
<organism evidence="3 4">
    <name type="scientific">Fredinandcohnia salidurans</name>
    <dbReference type="NCBI Taxonomy" id="2595041"/>
    <lineage>
        <taxon>Bacteria</taxon>
        <taxon>Bacillati</taxon>
        <taxon>Bacillota</taxon>
        <taxon>Bacilli</taxon>
        <taxon>Bacillales</taxon>
        <taxon>Bacillaceae</taxon>
        <taxon>Fredinandcohnia</taxon>
    </lineage>
</organism>
<protein>
    <submittedName>
        <fullName evidence="3">Uncharacterized protein</fullName>
    </submittedName>
</protein>
<evidence type="ECO:0000256" key="1">
    <source>
        <dbReference type="SAM" id="MobiDB-lite"/>
    </source>
</evidence>